<dbReference type="GO" id="GO:0006355">
    <property type="term" value="P:regulation of DNA-templated transcription"/>
    <property type="evidence" value="ECO:0007669"/>
    <property type="project" value="InterPro"/>
</dbReference>
<protein>
    <submittedName>
        <fullName evidence="3">Putative transcriptional regulator</fullName>
    </submittedName>
</protein>
<dbReference type="InterPro" id="IPR008807">
    <property type="entry name" value="ROS_MUCR"/>
</dbReference>
<dbReference type="Gene3D" id="1.10.10.1550">
    <property type="entry name" value="ROS/MUCR transcriptional regulator protein"/>
    <property type="match status" value="1"/>
</dbReference>
<comment type="caution">
    <text evidence="3">The sequence shown here is derived from an EMBL/GenBank/DDBJ whole genome shotgun (WGS) entry which is preliminary data.</text>
</comment>
<evidence type="ECO:0000313" key="3">
    <source>
        <dbReference type="EMBL" id="MBB4859671.1"/>
    </source>
</evidence>
<feature type="compositionally biased region" description="Basic residues" evidence="2">
    <location>
        <begin position="145"/>
        <end position="156"/>
    </location>
</feature>
<dbReference type="Pfam" id="PF05443">
    <property type="entry name" value="ROS_MUCR"/>
    <property type="match status" value="1"/>
</dbReference>
<name>A0A7W7NWT0_9SPHN</name>
<evidence type="ECO:0000256" key="1">
    <source>
        <dbReference type="ARBA" id="ARBA00007031"/>
    </source>
</evidence>
<organism evidence="3 4">
    <name type="scientific">Novosphingobium chloroacetimidivorans</name>
    <dbReference type="NCBI Taxonomy" id="1428314"/>
    <lineage>
        <taxon>Bacteria</taxon>
        <taxon>Pseudomonadati</taxon>
        <taxon>Pseudomonadota</taxon>
        <taxon>Alphaproteobacteria</taxon>
        <taxon>Sphingomonadales</taxon>
        <taxon>Sphingomonadaceae</taxon>
        <taxon>Novosphingobium</taxon>
    </lineage>
</organism>
<dbReference type="GO" id="GO:0008270">
    <property type="term" value="F:zinc ion binding"/>
    <property type="evidence" value="ECO:0007669"/>
    <property type="project" value="InterPro"/>
</dbReference>
<sequence length="156" mass="16633">MNAPIPSLLPGAPLVATPGLTLITAEIVRAYVSNNETPVNELPALIKDVHAAVAGLGEPATPAAPALPEPAVSIRASVKPDKVTCLECGFSGKMLKRHLANEHQLTPVTYRARWRLSPDHPLVAPNYAERRRELAHKIGLGKPKQASRGRKPLGKG</sequence>
<gene>
    <name evidence="3" type="ORF">HNO88_003000</name>
</gene>
<comment type="similarity">
    <text evidence="1">Belongs to the ros/MucR family.</text>
</comment>
<reference evidence="3 4" key="1">
    <citation type="submission" date="2020-08" db="EMBL/GenBank/DDBJ databases">
        <title>Functional genomics of gut bacteria from endangered species of beetles.</title>
        <authorList>
            <person name="Carlos-Shanley C."/>
        </authorList>
    </citation>
    <scope>NUCLEOTIDE SEQUENCE [LARGE SCALE GENOMIC DNA]</scope>
    <source>
        <strain evidence="3 4">S00245</strain>
    </source>
</reference>
<dbReference type="AlphaFoldDB" id="A0A7W7NWT0"/>
<keyword evidence="4" id="KW-1185">Reference proteome</keyword>
<proteinExistence type="inferred from homology"/>
<evidence type="ECO:0000256" key="2">
    <source>
        <dbReference type="SAM" id="MobiDB-lite"/>
    </source>
</evidence>
<dbReference type="Proteomes" id="UP000555448">
    <property type="component" value="Unassembled WGS sequence"/>
</dbReference>
<dbReference type="RefSeq" id="WP_184247004.1">
    <property type="nucleotide sequence ID" value="NZ_JACHLR010000013.1"/>
</dbReference>
<feature type="region of interest" description="Disordered" evidence="2">
    <location>
        <begin position="135"/>
        <end position="156"/>
    </location>
</feature>
<evidence type="ECO:0000313" key="4">
    <source>
        <dbReference type="Proteomes" id="UP000555448"/>
    </source>
</evidence>
<dbReference type="GO" id="GO:0003677">
    <property type="term" value="F:DNA binding"/>
    <property type="evidence" value="ECO:0007669"/>
    <property type="project" value="InterPro"/>
</dbReference>
<dbReference type="EMBL" id="JACHLR010000013">
    <property type="protein sequence ID" value="MBB4859671.1"/>
    <property type="molecule type" value="Genomic_DNA"/>
</dbReference>
<dbReference type="InterPro" id="IPR041920">
    <property type="entry name" value="ROS/MUCR_sf"/>
</dbReference>
<accession>A0A7W7NWT0</accession>